<organism evidence="2 3">
    <name type="scientific">Lentinus brumalis</name>
    <dbReference type="NCBI Taxonomy" id="2498619"/>
    <lineage>
        <taxon>Eukaryota</taxon>
        <taxon>Fungi</taxon>
        <taxon>Dikarya</taxon>
        <taxon>Basidiomycota</taxon>
        <taxon>Agaricomycotina</taxon>
        <taxon>Agaricomycetes</taxon>
        <taxon>Polyporales</taxon>
        <taxon>Polyporaceae</taxon>
        <taxon>Lentinus</taxon>
    </lineage>
</organism>
<gene>
    <name evidence="2" type="ORF">OH76DRAFT_1529665</name>
</gene>
<feature type="compositionally biased region" description="Basic and acidic residues" evidence="1">
    <location>
        <begin position="47"/>
        <end position="58"/>
    </location>
</feature>
<dbReference type="AlphaFoldDB" id="A0A371DR46"/>
<dbReference type="EMBL" id="KZ857383">
    <property type="protein sequence ID" value="RDX55009.1"/>
    <property type="molecule type" value="Genomic_DNA"/>
</dbReference>
<dbReference type="Proteomes" id="UP000256964">
    <property type="component" value="Unassembled WGS sequence"/>
</dbReference>
<name>A0A371DR46_9APHY</name>
<keyword evidence="3" id="KW-1185">Reference proteome</keyword>
<dbReference type="OrthoDB" id="2763127at2759"/>
<evidence type="ECO:0000313" key="2">
    <source>
        <dbReference type="EMBL" id="RDX55009.1"/>
    </source>
</evidence>
<evidence type="ECO:0000313" key="3">
    <source>
        <dbReference type="Proteomes" id="UP000256964"/>
    </source>
</evidence>
<proteinExistence type="predicted"/>
<evidence type="ECO:0000256" key="1">
    <source>
        <dbReference type="SAM" id="MobiDB-lite"/>
    </source>
</evidence>
<sequence>MPRKRIPSHENNPQNHTASTALKFCVGGGGGDSAVPYGVVQGKMRRRSEEERRGEMERKRGRMSQDGDAETIVCAWWTGMGAPHERPDGQKILSHMYETSLEPTRPLEEGRTVRLLALPKCTIPLPVASIDWYSPYEPHVYGEVIRIVDLGEGWARATMLNECKGNAVGVVDLDIPNVPGVTINTERTSPKGGAAGWTGGVPMGCREWTEEGGVGCCRGARCSLQQDAQCGEHSFRVIPKKTRWMKESGKMEMVKAEGVAAIHLWLKYEGYI</sequence>
<reference evidence="2 3" key="1">
    <citation type="journal article" date="2018" name="Biotechnol. Biofuels">
        <title>Integrative visual omics of the white-rot fungus Polyporus brumalis exposes the biotechnological potential of its oxidative enzymes for delignifying raw plant biomass.</title>
        <authorList>
            <person name="Miyauchi S."/>
            <person name="Rancon A."/>
            <person name="Drula E."/>
            <person name="Hage H."/>
            <person name="Chaduli D."/>
            <person name="Favel A."/>
            <person name="Grisel S."/>
            <person name="Henrissat B."/>
            <person name="Herpoel-Gimbert I."/>
            <person name="Ruiz-Duenas F.J."/>
            <person name="Chevret D."/>
            <person name="Hainaut M."/>
            <person name="Lin J."/>
            <person name="Wang M."/>
            <person name="Pangilinan J."/>
            <person name="Lipzen A."/>
            <person name="Lesage-Meessen L."/>
            <person name="Navarro D."/>
            <person name="Riley R."/>
            <person name="Grigoriev I.V."/>
            <person name="Zhou S."/>
            <person name="Raouche S."/>
            <person name="Rosso M.N."/>
        </authorList>
    </citation>
    <scope>NUCLEOTIDE SEQUENCE [LARGE SCALE GENOMIC DNA]</scope>
    <source>
        <strain evidence="2 3">BRFM 1820</strain>
    </source>
</reference>
<accession>A0A371DR46</accession>
<protein>
    <submittedName>
        <fullName evidence="2">Uncharacterized protein</fullName>
    </submittedName>
</protein>
<feature type="region of interest" description="Disordered" evidence="1">
    <location>
        <begin position="43"/>
        <end position="66"/>
    </location>
</feature>